<protein>
    <submittedName>
        <fullName evidence="3">SPOR domain-containing protein</fullName>
    </submittedName>
</protein>
<organism evidence="3 4">
    <name type="scientific">Flavivirga rizhaonensis</name>
    <dbReference type="NCBI Taxonomy" id="2559571"/>
    <lineage>
        <taxon>Bacteria</taxon>
        <taxon>Pseudomonadati</taxon>
        <taxon>Bacteroidota</taxon>
        <taxon>Flavobacteriia</taxon>
        <taxon>Flavobacteriales</taxon>
        <taxon>Flavobacteriaceae</taxon>
        <taxon>Flavivirga</taxon>
    </lineage>
</organism>
<dbReference type="AlphaFoldDB" id="A0A4S1DSD9"/>
<evidence type="ECO:0000256" key="1">
    <source>
        <dbReference type="SAM" id="SignalP"/>
    </source>
</evidence>
<accession>A0A4S1DSD9</accession>
<proteinExistence type="predicted"/>
<comment type="caution">
    <text evidence="3">The sequence shown here is derived from an EMBL/GenBank/DDBJ whole genome shotgun (WGS) entry which is preliminary data.</text>
</comment>
<reference evidence="3 4" key="1">
    <citation type="submission" date="2019-04" db="EMBL/GenBank/DDBJ databases">
        <authorList>
            <person name="Liu A."/>
        </authorList>
    </citation>
    <scope>NUCLEOTIDE SEQUENCE [LARGE SCALE GENOMIC DNA]</scope>
    <source>
        <strain evidence="3 4">RZ03</strain>
    </source>
</reference>
<name>A0A4S1DSD9_9FLAO</name>
<dbReference type="InterPro" id="IPR007730">
    <property type="entry name" value="SPOR-like_dom"/>
</dbReference>
<feature type="domain" description="SPOR" evidence="2">
    <location>
        <begin position="55"/>
        <end position="125"/>
    </location>
</feature>
<sequence length="132" mass="15245">MKLLNIKISFLSIICFIISSAHSSAQEGKVIINQDKNIAALLDFKKRTNKNVDNPTRYKIQIYSGNRSGSQNAQKEFRNSFTVWNPTIKYESPNFKTWVGNFRTRLEADRALKKVKTKFPNAFIFKPKKKKG</sequence>
<dbReference type="OrthoDB" id="2473397at2"/>
<dbReference type="GO" id="GO:0042834">
    <property type="term" value="F:peptidoglycan binding"/>
    <property type="evidence" value="ECO:0007669"/>
    <property type="project" value="InterPro"/>
</dbReference>
<keyword evidence="4" id="KW-1185">Reference proteome</keyword>
<feature type="signal peptide" evidence="1">
    <location>
        <begin position="1"/>
        <end position="25"/>
    </location>
</feature>
<dbReference type="EMBL" id="SRSO01000031">
    <property type="protein sequence ID" value="TGV00930.1"/>
    <property type="molecule type" value="Genomic_DNA"/>
</dbReference>
<feature type="chain" id="PRO_5020689225" evidence="1">
    <location>
        <begin position="26"/>
        <end position="132"/>
    </location>
</feature>
<evidence type="ECO:0000313" key="3">
    <source>
        <dbReference type="EMBL" id="TGV00930.1"/>
    </source>
</evidence>
<dbReference type="Proteomes" id="UP000307602">
    <property type="component" value="Unassembled WGS sequence"/>
</dbReference>
<dbReference type="Pfam" id="PF05036">
    <property type="entry name" value="SPOR"/>
    <property type="match status" value="1"/>
</dbReference>
<evidence type="ECO:0000259" key="2">
    <source>
        <dbReference type="Pfam" id="PF05036"/>
    </source>
</evidence>
<keyword evidence="1" id="KW-0732">Signal</keyword>
<evidence type="ECO:0000313" key="4">
    <source>
        <dbReference type="Proteomes" id="UP000307602"/>
    </source>
</evidence>
<gene>
    <name evidence="3" type="ORF">EM932_17615</name>
</gene>